<dbReference type="InterPro" id="IPR037177">
    <property type="entry name" value="DLC_sf"/>
</dbReference>
<dbReference type="FunFam" id="3.30.740.10:FF:000002">
    <property type="entry name" value="Dynein light chain"/>
    <property type="match status" value="1"/>
</dbReference>
<protein>
    <recommendedName>
        <fullName evidence="11">Dynein axonemal light chain 4</fullName>
    </recommendedName>
</protein>
<evidence type="ECO:0000256" key="8">
    <source>
        <dbReference type="ARBA" id="ARBA00023212"/>
    </source>
</evidence>
<evidence type="ECO:0000256" key="9">
    <source>
        <dbReference type="ARBA" id="ARBA00023273"/>
    </source>
</evidence>
<organism evidence="13 14">
    <name type="scientific">Rozella allomycis (strain CSF55)</name>
    <dbReference type="NCBI Taxonomy" id="988480"/>
    <lineage>
        <taxon>Eukaryota</taxon>
        <taxon>Fungi</taxon>
        <taxon>Fungi incertae sedis</taxon>
        <taxon>Cryptomycota</taxon>
        <taxon>Cryptomycota incertae sedis</taxon>
        <taxon>Rozella</taxon>
    </lineage>
</organism>
<evidence type="ECO:0000256" key="5">
    <source>
        <dbReference type="ARBA" id="ARBA00023017"/>
    </source>
</evidence>
<keyword evidence="5" id="KW-0243">Dynein</keyword>
<dbReference type="Proteomes" id="UP000281549">
    <property type="component" value="Unassembled WGS sequence"/>
</dbReference>
<evidence type="ECO:0000256" key="10">
    <source>
        <dbReference type="ARBA" id="ARBA00057688"/>
    </source>
</evidence>
<dbReference type="SMART" id="SM01375">
    <property type="entry name" value="Dynein_light"/>
    <property type="match status" value="1"/>
</dbReference>
<keyword evidence="3" id="KW-0963">Cytoplasm</keyword>
<dbReference type="GO" id="GO:0030286">
    <property type="term" value="C:dynein complex"/>
    <property type="evidence" value="ECO:0007669"/>
    <property type="project" value="UniProtKB-KW"/>
</dbReference>
<evidence type="ECO:0000313" key="13">
    <source>
        <dbReference type="EMBL" id="RKP20484.1"/>
    </source>
</evidence>
<gene>
    <name evidence="13" type="ORF">ROZALSC1DRAFT_12669</name>
</gene>
<feature type="region of interest" description="Disordered" evidence="12">
    <location>
        <begin position="1"/>
        <end position="29"/>
    </location>
</feature>
<comment type="function">
    <text evidence="10">Force generating protein of respiratory cilia. Produces force towards the minus ends of microtubules. Dynein has ATPase activity.</text>
</comment>
<evidence type="ECO:0000256" key="12">
    <source>
        <dbReference type="SAM" id="MobiDB-lite"/>
    </source>
</evidence>
<evidence type="ECO:0000256" key="6">
    <source>
        <dbReference type="ARBA" id="ARBA00023069"/>
    </source>
</evidence>
<accession>A0A4P9YLW3</accession>
<feature type="compositionally biased region" description="Polar residues" evidence="12">
    <location>
        <begin position="1"/>
        <end position="10"/>
    </location>
</feature>
<dbReference type="Pfam" id="PF01221">
    <property type="entry name" value="Dynein_light"/>
    <property type="match status" value="1"/>
</dbReference>
<keyword evidence="4" id="KW-0493">Microtubule</keyword>
<keyword evidence="7" id="KW-0505">Motor protein</keyword>
<dbReference type="GO" id="GO:0007017">
    <property type="term" value="P:microtubule-based process"/>
    <property type="evidence" value="ECO:0007669"/>
    <property type="project" value="InterPro"/>
</dbReference>
<dbReference type="CDD" id="cd21453">
    <property type="entry name" value="DLC-like_DNAL4"/>
    <property type="match status" value="1"/>
</dbReference>
<evidence type="ECO:0000256" key="3">
    <source>
        <dbReference type="ARBA" id="ARBA00022490"/>
    </source>
</evidence>
<sequence length="124" mass="13849">MLAADSNSNLAAEKPAVTNAAPEKTEDKDSRKTFTYALVKYSDMMDEVRTETVDTVVTAIEKHQGNYEMASKMVKEAMDKKFGSPWHVVIGEGFSFEIVHEMRNLLFMYFGGQIGALVWKASTS</sequence>
<name>A0A4P9YLW3_ROZAC</name>
<dbReference type="Gene3D" id="3.30.740.10">
    <property type="entry name" value="Protein Inhibitor Of Neuronal Nitric Oxide Synthase"/>
    <property type="match status" value="1"/>
</dbReference>
<evidence type="ECO:0000256" key="11">
    <source>
        <dbReference type="ARBA" id="ARBA00069494"/>
    </source>
</evidence>
<proteinExistence type="predicted"/>
<evidence type="ECO:0000256" key="2">
    <source>
        <dbReference type="ARBA" id="ARBA00011655"/>
    </source>
</evidence>
<dbReference type="GO" id="GO:0005874">
    <property type="term" value="C:microtubule"/>
    <property type="evidence" value="ECO:0007669"/>
    <property type="project" value="UniProtKB-KW"/>
</dbReference>
<evidence type="ECO:0000256" key="7">
    <source>
        <dbReference type="ARBA" id="ARBA00023175"/>
    </source>
</evidence>
<comment type="subunit">
    <text evidence="2">Consists of at least two heavy chains and a number of intermediate and light chains.</text>
</comment>
<keyword evidence="6" id="KW-0969">Cilium</keyword>
<keyword evidence="9" id="KW-0966">Cell projection</keyword>
<dbReference type="EMBL" id="ML005057">
    <property type="protein sequence ID" value="RKP20484.1"/>
    <property type="molecule type" value="Genomic_DNA"/>
</dbReference>
<evidence type="ECO:0000256" key="4">
    <source>
        <dbReference type="ARBA" id="ARBA00022701"/>
    </source>
</evidence>
<dbReference type="SUPFAM" id="SSF54648">
    <property type="entry name" value="DLC"/>
    <property type="match status" value="1"/>
</dbReference>
<dbReference type="GO" id="GO:0005930">
    <property type="term" value="C:axoneme"/>
    <property type="evidence" value="ECO:0007669"/>
    <property type="project" value="UniProtKB-SubCell"/>
</dbReference>
<dbReference type="AlphaFoldDB" id="A0A4P9YLW3"/>
<reference evidence="14" key="1">
    <citation type="journal article" date="2018" name="Nat. Microbiol.">
        <title>Leveraging single-cell genomics to expand the fungal tree of life.</title>
        <authorList>
            <person name="Ahrendt S.R."/>
            <person name="Quandt C.A."/>
            <person name="Ciobanu D."/>
            <person name="Clum A."/>
            <person name="Salamov A."/>
            <person name="Andreopoulos B."/>
            <person name="Cheng J.F."/>
            <person name="Woyke T."/>
            <person name="Pelin A."/>
            <person name="Henrissat B."/>
            <person name="Reynolds N.K."/>
            <person name="Benny G.L."/>
            <person name="Smith M.E."/>
            <person name="James T.Y."/>
            <person name="Grigoriev I.V."/>
        </authorList>
    </citation>
    <scope>NUCLEOTIDE SEQUENCE [LARGE SCALE GENOMIC DNA]</scope>
    <source>
        <strain evidence="14">CSF55</strain>
    </source>
</reference>
<keyword evidence="8" id="KW-0206">Cytoskeleton</keyword>
<dbReference type="InterPro" id="IPR001372">
    <property type="entry name" value="Dynein_light_chain_typ-1/2"/>
</dbReference>
<comment type="subcellular location">
    <subcellularLocation>
        <location evidence="1">Cytoplasm</location>
        <location evidence="1">Cytoskeleton</location>
        <location evidence="1">Cilium axoneme</location>
    </subcellularLocation>
</comment>
<evidence type="ECO:0000256" key="1">
    <source>
        <dbReference type="ARBA" id="ARBA00004430"/>
    </source>
</evidence>
<evidence type="ECO:0000313" key="14">
    <source>
        <dbReference type="Proteomes" id="UP000281549"/>
    </source>
</evidence>